<feature type="non-terminal residue" evidence="1">
    <location>
        <position position="1"/>
    </location>
</feature>
<feature type="non-terminal residue" evidence="1">
    <location>
        <position position="109"/>
    </location>
</feature>
<protein>
    <submittedName>
        <fullName evidence="1">Uncharacterized protein</fullName>
    </submittedName>
</protein>
<comment type="caution">
    <text evidence="1">The sequence shown here is derived from an EMBL/GenBank/DDBJ whole genome shotgun (WGS) entry which is preliminary data.</text>
</comment>
<dbReference type="Proteomes" id="UP000265520">
    <property type="component" value="Unassembled WGS sequence"/>
</dbReference>
<name>A0A392S833_9FABA</name>
<sequence length="109" mass="11853">AVKTNVLSHTGNVSDHVAASTKVTIDSVLSLLKETGSEPDVVPDVGTSLAQPEQQAKVVQESPAEKSESNLADCWIFVCWPHFAKTNIQARCWTECFNIGYDIQCALFS</sequence>
<accession>A0A392S833</accession>
<organism evidence="1 2">
    <name type="scientific">Trifolium medium</name>
    <dbReference type="NCBI Taxonomy" id="97028"/>
    <lineage>
        <taxon>Eukaryota</taxon>
        <taxon>Viridiplantae</taxon>
        <taxon>Streptophyta</taxon>
        <taxon>Embryophyta</taxon>
        <taxon>Tracheophyta</taxon>
        <taxon>Spermatophyta</taxon>
        <taxon>Magnoliopsida</taxon>
        <taxon>eudicotyledons</taxon>
        <taxon>Gunneridae</taxon>
        <taxon>Pentapetalae</taxon>
        <taxon>rosids</taxon>
        <taxon>fabids</taxon>
        <taxon>Fabales</taxon>
        <taxon>Fabaceae</taxon>
        <taxon>Papilionoideae</taxon>
        <taxon>50 kb inversion clade</taxon>
        <taxon>NPAAA clade</taxon>
        <taxon>Hologalegina</taxon>
        <taxon>IRL clade</taxon>
        <taxon>Trifolieae</taxon>
        <taxon>Trifolium</taxon>
    </lineage>
</organism>
<proteinExistence type="predicted"/>
<reference evidence="1 2" key="1">
    <citation type="journal article" date="2018" name="Front. Plant Sci.">
        <title>Red Clover (Trifolium pratense) and Zigzag Clover (T. medium) - A Picture of Genomic Similarities and Differences.</title>
        <authorList>
            <person name="Dluhosova J."/>
            <person name="Istvanek J."/>
            <person name="Nedelnik J."/>
            <person name="Repkova J."/>
        </authorList>
    </citation>
    <scope>NUCLEOTIDE SEQUENCE [LARGE SCALE GENOMIC DNA]</scope>
    <source>
        <strain evidence="2">cv. 10/8</strain>
        <tissue evidence="1">Leaf</tissue>
    </source>
</reference>
<evidence type="ECO:0000313" key="1">
    <source>
        <dbReference type="EMBL" id="MCI45041.1"/>
    </source>
</evidence>
<keyword evidence="2" id="KW-1185">Reference proteome</keyword>
<dbReference type="EMBL" id="LXQA010338880">
    <property type="protein sequence ID" value="MCI45041.1"/>
    <property type="molecule type" value="Genomic_DNA"/>
</dbReference>
<evidence type="ECO:0000313" key="2">
    <source>
        <dbReference type="Proteomes" id="UP000265520"/>
    </source>
</evidence>
<dbReference type="AlphaFoldDB" id="A0A392S833"/>